<sequence length="135" mass="15544">MLLFKYTKGYIKKLRLQSQSLAESFELSQSNRIAAALRPMIILYIGCGVACVPTGILCFILSFFENTPFLKKLYFMGIRVNYFNFSCYILLSLITALYKFGIVVNRVIPETPVMKISEEQENHFNYLTDSWKVGV</sequence>
<dbReference type="Proteomes" id="UP000783686">
    <property type="component" value="Unassembled WGS sequence"/>
</dbReference>
<keyword evidence="1" id="KW-1133">Transmembrane helix</keyword>
<keyword evidence="1" id="KW-0812">Transmembrane</keyword>
<dbReference type="AlphaFoldDB" id="A0A811KSP3"/>
<evidence type="ECO:0000313" key="2">
    <source>
        <dbReference type="EMBL" id="CAD5218638.1"/>
    </source>
</evidence>
<dbReference type="Proteomes" id="UP000614601">
    <property type="component" value="Unassembled WGS sequence"/>
</dbReference>
<reference evidence="2" key="1">
    <citation type="submission" date="2020-09" db="EMBL/GenBank/DDBJ databases">
        <authorList>
            <person name="Kikuchi T."/>
        </authorList>
    </citation>
    <scope>NUCLEOTIDE SEQUENCE</scope>
    <source>
        <strain evidence="2">SH1</strain>
    </source>
</reference>
<gene>
    <name evidence="2" type="ORF">BOKJ2_LOCUS7848</name>
</gene>
<dbReference type="EMBL" id="CAJFCW020000004">
    <property type="protein sequence ID" value="CAG9111191.1"/>
    <property type="molecule type" value="Genomic_DNA"/>
</dbReference>
<keyword evidence="1" id="KW-0472">Membrane</keyword>
<name>A0A811KSP3_9BILA</name>
<evidence type="ECO:0000256" key="1">
    <source>
        <dbReference type="SAM" id="Phobius"/>
    </source>
</evidence>
<feature type="transmembrane region" description="Helical" evidence="1">
    <location>
        <begin position="41"/>
        <end position="63"/>
    </location>
</feature>
<protein>
    <submittedName>
        <fullName evidence="2">Uncharacterized protein</fullName>
    </submittedName>
</protein>
<organism evidence="2 3">
    <name type="scientific">Bursaphelenchus okinawaensis</name>
    <dbReference type="NCBI Taxonomy" id="465554"/>
    <lineage>
        <taxon>Eukaryota</taxon>
        <taxon>Metazoa</taxon>
        <taxon>Ecdysozoa</taxon>
        <taxon>Nematoda</taxon>
        <taxon>Chromadorea</taxon>
        <taxon>Rhabditida</taxon>
        <taxon>Tylenchina</taxon>
        <taxon>Tylenchomorpha</taxon>
        <taxon>Aphelenchoidea</taxon>
        <taxon>Aphelenchoididae</taxon>
        <taxon>Bursaphelenchus</taxon>
    </lineage>
</organism>
<feature type="transmembrane region" description="Helical" evidence="1">
    <location>
        <begin position="83"/>
        <end position="104"/>
    </location>
</feature>
<comment type="caution">
    <text evidence="2">The sequence shown here is derived from an EMBL/GenBank/DDBJ whole genome shotgun (WGS) entry which is preliminary data.</text>
</comment>
<evidence type="ECO:0000313" key="3">
    <source>
        <dbReference type="Proteomes" id="UP000614601"/>
    </source>
</evidence>
<proteinExistence type="predicted"/>
<accession>A0A811KSP3</accession>
<keyword evidence="3" id="KW-1185">Reference proteome</keyword>
<dbReference type="EMBL" id="CAJFDH010000004">
    <property type="protein sequence ID" value="CAD5218638.1"/>
    <property type="molecule type" value="Genomic_DNA"/>
</dbReference>